<evidence type="ECO:0000313" key="4">
    <source>
        <dbReference type="EMBL" id="MBI2877129.1"/>
    </source>
</evidence>
<feature type="domain" description="Aminotransferase class I/classII large" evidence="3">
    <location>
        <begin position="59"/>
        <end position="128"/>
    </location>
</feature>
<dbReference type="InterPro" id="IPR004839">
    <property type="entry name" value="Aminotransferase_I/II_large"/>
</dbReference>
<sequence>MDLDQSLAAELEQLKRDGLYRSLRRLQGPIVEGVLPLGSGGGTPSFPGGGPIVRWEGRELLLLSSNSYLGLHTHPDLIEAACQALRQYGTGAGASRLISGNLDLHEQLEAEIAHFKGCEAALLFPTGYMA</sequence>
<dbReference type="PANTHER" id="PTHR13693">
    <property type="entry name" value="CLASS II AMINOTRANSFERASE/8-AMINO-7-OXONONANOATE SYNTHASE"/>
    <property type="match status" value="1"/>
</dbReference>
<name>A0A932CPY5_UNCTE</name>
<dbReference type="InterPro" id="IPR015422">
    <property type="entry name" value="PyrdxlP-dep_Trfase_small"/>
</dbReference>
<evidence type="ECO:0000259" key="3">
    <source>
        <dbReference type="Pfam" id="PF00155"/>
    </source>
</evidence>
<dbReference type="AlphaFoldDB" id="A0A932CPY5"/>
<dbReference type="InterPro" id="IPR015424">
    <property type="entry name" value="PyrdxlP-dep_Trfase"/>
</dbReference>
<keyword evidence="2" id="KW-0808">Transferase</keyword>
<accession>A0A932CPY5</accession>
<evidence type="ECO:0000256" key="2">
    <source>
        <dbReference type="ARBA" id="ARBA00022679"/>
    </source>
</evidence>
<dbReference type="InterPro" id="IPR050087">
    <property type="entry name" value="AON_synthase_class-II"/>
</dbReference>
<proteinExistence type="predicted"/>
<dbReference type="GO" id="GO:0008483">
    <property type="term" value="F:transaminase activity"/>
    <property type="evidence" value="ECO:0007669"/>
    <property type="project" value="UniProtKB-KW"/>
</dbReference>
<dbReference type="Gene3D" id="3.40.640.10">
    <property type="entry name" value="Type I PLP-dependent aspartate aminotransferase-like (Major domain)"/>
    <property type="match status" value="1"/>
</dbReference>
<gene>
    <name evidence="4" type="ORF">HYY20_09635</name>
</gene>
<comment type="caution">
    <text evidence="4">The sequence shown here is derived from an EMBL/GenBank/DDBJ whole genome shotgun (WGS) entry which is preliminary data.</text>
</comment>
<evidence type="ECO:0000313" key="5">
    <source>
        <dbReference type="Proteomes" id="UP000769766"/>
    </source>
</evidence>
<dbReference type="SUPFAM" id="SSF53383">
    <property type="entry name" value="PLP-dependent transferases"/>
    <property type="match status" value="1"/>
</dbReference>
<dbReference type="InterPro" id="IPR015421">
    <property type="entry name" value="PyrdxlP-dep_Trfase_major"/>
</dbReference>
<reference evidence="4" key="1">
    <citation type="submission" date="2020-07" db="EMBL/GenBank/DDBJ databases">
        <title>Huge and variable diversity of episymbiotic CPR bacteria and DPANN archaea in groundwater ecosystems.</title>
        <authorList>
            <person name="He C.Y."/>
            <person name="Keren R."/>
            <person name="Whittaker M."/>
            <person name="Farag I.F."/>
            <person name="Doudna J."/>
            <person name="Cate J.H.D."/>
            <person name="Banfield J.F."/>
        </authorList>
    </citation>
    <scope>NUCLEOTIDE SEQUENCE</scope>
    <source>
        <strain evidence="4">NC_groundwater_672_Ag_B-0.1um_62_36</strain>
    </source>
</reference>
<dbReference type="Gene3D" id="3.90.1150.10">
    <property type="entry name" value="Aspartate Aminotransferase, domain 1"/>
    <property type="match status" value="1"/>
</dbReference>
<organism evidence="4 5">
    <name type="scientific">Tectimicrobiota bacterium</name>
    <dbReference type="NCBI Taxonomy" id="2528274"/>
    <lineage>
        <taxon>Bacteria</taxon>
        <taxon>Pseudomonadati</taxon>
        <taxon>Nitrospinota/Tectimicrobiota group</taxon>
        <taxon>Candidatus Tectimicrobiota</taxon>
    </lineage>
</organism>
<feature type="non-terminal residue" evidence="4">
    <location>
        <position position="130"/>
    </location>
</feature>
<keyword evidence="4" id="KW-0032">Aminotransferase</keyword>
<comment type="cofactor">
    <cofactor evidence="1">
        <name>pyridoxal 5'-phosphate</name>
        <dbReference type="ChEBI" id="CHEBI:597326"/>
    </cofactor>
</comment>
<dbReference type="PANTHER" id="PTHR13693:SF3">
    <property type="entry name" value="LD36009P"/>
    <property type="match status" value="1"/>
</dbReference>
<dbReference type="Proteomes" id="UP000769766">
    <property type="component" value="Unassembled WGS sequence"/>
</dbReference>
<dbReference type="Pfam" id="PF00155">
    <property type="entry name" value="Aminotran_1_2"/>
    <property type="match status" value="1"/>
</dbReference>
<protein>
    <submittedName>
        <fullName evidence="4">Aminotransferase class I/II-fold pyridoxal phosphate-dependent enzyme</fullName>
    </submittedName>
</protein>
<dbReference type="EMBL" id="JACPRF010000288">
    <property type="protein sequence ID" value="MBI2877129.1"/>
    <property type="molecule type" value="Genomic_DNA"/>
</dbReference>
<evidence type="ECO:0000256" key="1">
    <source>
        <dbReference type="ARBA" id="ARBA00001933"/>
    </source>
</evidence>
<dbReference type="GO" id="GO:0030170">
    <property type="term" value="F:pyridoxal phosphate binding"/>
    <property type="evidence" value="ECO:0007669"/>
    <property type="project" value="InterPro"/>
</dbReference>